<feature type="region of interest" description="Disordered" evidence="17">
    <location>
        <begin position="574"/>
        <end position="594"/>
    </location>
</feature>
<accession>A0ABW3HFW9</accession>
<evidence type="ECO:0000256" key="3">
    <source>
        <dbReference type="ARBA" id="ARBA00022519"/>
    </source>
</evidence>
<keyword evidence="2 16" id="KW-1003">Cell membrane</keyword>
<feature type="domain" description="Penicillin-binding protein transpeptidase" evidence="18">
    <location>
        <begin position="267"/>
        <end position="562"/>
    </location>
</feature>
<dbReference type="InterPro" id="IPR050515">
    <property type="entry name" value="Beta-lactam/transpept"/>
</dbReference>
<evidence type="ECO:0000256" key="9">
    <source>
        <dbReference type="ARBA" id="ARBA00022960"/>
    </source>
</evidence>
<name>A0ABW3HFW9_9GAMM</name>
<feature type="active site" description="Acyl-ester intermediate" evidence="16">
    <location>
        <position position="313"/>
    </location>
</feature>
<evidence type="ECO:0000256" key="16">
    <source>
        <dbReference type="HAMAP-Rule" id="MF_02080"/>
    </source>
</evidence>
<evidence type="ECO:0000256" key="12">
    <source>
        <dbReference type="ARBA" id="ARBA00023136"/>
    </source>
</evidence>
<comment type="similarity">
    <text evidence="16">Belongs to the transpeptidase family. FtsI subfamily.</text>
</comment>
<dbReference type="InterPro" id="IPR001460">
    <property type="entry name" value="PCN-bd_Tpept"/>
</dbReference>
<dbReference type="InterPro" id="IPR012338">
    <property type="entry name" value="Beta-lactam/transpept-like"/>
</dbReference>
<dbReference type="InterPro" id="IPR005311">
    <property type="entry name" value="PBP_dimer"/>
</dbReference>
<feature type="region of interest" description="Disordered" evidence="17">
    <location>
        <begin position="1"/>
        <end position="24"/>
    </location>
</feature>
<keyword evidence="6 16" id="KW-0645">Protease</keyword>
<evidence type="ECO:0000256" key="11">
    <source>
        <dbReference type="ARBA" id="ARBA00022989"/>
    </source>
</evidence>
<keyword evidence="7 16" id="KW-0812">Transmembrane</keyword>
<proteinExistence type="inferred from homology"/>
<evidence type="ECO:0000256" key="7">
    <source>
        <dbReference type="ARBA" id="ARBA00022692"/>
    </source>
</evidence>
<keyword evidence="4 16" id="KW-0132">Cell division</keyword>
<reference evidence="21" key="1">
    <citation type="journal article" date="2019" name="Int. J. Syst. Evol. Microbiol.">
        <title>The Global Catalogue of Microorganisms (GCM) 10K type strain sequencing project: providing services to taxonomists for standard genome sequencing and annotation.</title>
        <authorList>
            <consortium name="The Broad Institute Genomics Platform"/>
            <consortium name="The Broad Institute Genome Sequencing Center for Infectious Disease"/>
            <person name="Wu L."/>
            <person name="Ma J."/>
        </authorList>
    </citation>
    <scope>NUCLEOTIDE SEQUENCE [LARGE SCALE GENOMIC DNA]</scope>
    <source>
        <strain evidence="21">CCUG 63419</strain>
    </source>
</reference>
<gene>
    <name evidence="16" type="primary">ftsI</name>
    <name evidence="20" type="ORF">ACFQ0F_06975</name>
</gene>
<comment type="caution">
    <text evidence="20">The sequence shown here is derived from an EMBL/GenBank/DDBJ whole genome shotgun (WGS) entry which is preliminary data.</text>
</comment>
<evidence type="ECO:0000256" key="1">
    <source>
        <dbReference type="ARBA" id="ARBA00004370"/>
    </source>
</evidence>
<evidence type="ECO:0000256" key="15">
    <source>
        <dbReference type="ARBA" id="ARBA00023316"/>
    </source>
</evidence>
<dbReference type="InterPro" id="IPR036138">
    <property type="entry name" value="PBP_dimer_sf"/>
</dbReference>
<dbReference type="SUPFAM" id="SSF56601">
    <property type="entry name" value="beta-lactamase/transpeptidase-like"/>
    <property type="match status" value="1"/>
</dbReference>
<feature type="compositionally biased region" description="Polar residues" evidence="17">
    <location>
        <begin position="1"/>
        <end position="15"/>
    </location>
</feature>
<evidence type="ECO:0000313" key="20">
    <source>
        <dbReference type="EMBL" id="MFD0950129.1"/>
    </source>
</evidence>
<dbReference type="Pfam" id="PF00905">
    <property type="entry name" value="Transpeptidase"/>
    <property type="match status" value="1"/>
</dbReference>
<evidence type="ECO:0000256" key="6">
    <source>
        <dbReference type="ARBA" id="ARBA00022670"/>
    </source>
</evidence>
<feature type="transmembrane region" description="Helical" evidence="16">
    <location>
        <begin position="36"/>
        <end position="54"/>
    </location>
</feature>
<comment type="catalytic activity">
    <reaction evidence="16">
        <text>Preferential cleavage: (Ac)2-L-Lys-D-Ala-|-D-Ala. Also transpeptidation of peptidyl-alanyl moieties that are N-acyl substituents of D-alanine.</text>
        <dbReference type="EC" id="3.4.16.4"/>
    </reaction>
</comment>
<keyword evidence="9 16" id="KW-0133">Cell shape</keyword>
<keyword evidence="15 16" id="KW-0961">Cell wall biogenesis/degradation</keyword>
<keyword evidence="21" id="KW-1185">Reference proteome</keyword>
<evidence type="ECO:0000313" key="21">
    <source>
        <dbReference type="Proteomes" id="UP001597044"/>
    </source>
</evidence>
<keyword evidence="8 16" id="KW-0378">Hydrolase</keyword>
<evidence type="ECO:0000256" key="4">
    <source>
        <dbReference type="ARBA" id="ARBA00022618"/>
    </source>
</evidence>
<keyword evidence="12 16" id="KW-0472">Membrane</keyword>
<evidence type="ECO:0000259" key="18">
    <source>
        <dbReference type="Pfam" id="PF00905"/>
    </source>
</evidence>
<evidence type="ECO:0000256" key="2">
    <source>
        <dbReference type="ARBA" id="ARBA00022475"/>
    </source>
</evidence>
<evidence type="ECO:0000256" key="14">
    <source>
        <dbReference type="ARBA" id="ARBA00023306"/>
    </source>
</evidence>
<dbReference type="Gene3D" id="3.90.1310.10">
    <property type="entry name" value="Penicillin-binding protein 2a (Domain 2)"/>
    <property type="match status" value="1"/>
</dbReference>
<sequence>MNQRTNSPNQRANSRAKTKPAASDHGGLKYVGRHRFVLFILAVLFGGITLRAGYLTVVDSEFLRAQGDARMMRTEPIMAMRGVIRDRNNTPLAVSTPVTTLWLNPRQAIAAKLDVVALAKALKLSPADLQAKIKRHREKGFIYLVRHMTPNDAEEVLAKDFAGVYSMTEYKRFYPEAEATAHMLGFTGTDDHGREGLELSFDKKLAGIEGSKRVMKDLKGHRVQDVALLKPARPGQDVILSFDSRVQYSAYRELARGVAEHNAVAGVLVSLDVETGEVLAMASVPSFNPNNRGTLDIDAVRNRAVTDMFEPGSTLKPFTLVAALESGKFTTSSHFDTSPGTYRVLNKVVRDHSNYGVIDMQTVLTKSSNVATAQIAMALPRDTLPLLHQHLGFGSTTGSGFPGESAGILQPSNRWNPVEVATMSYGYGVTVTALQLAQAYATIASGGIQRPVSFIKVNGPVEGHRVIPEVIAKSLIPMMETVVTQEGTALRAAVPGYRVAGKTGTAHKAKGGGYSSDQYMSLFVGMAPASNPKIVTAVIIDTPRKGGYYGGLAAAPVFSRSMADALRLMNVEPDRSSERLAGQARLPYRPAAGG</sequence>
<dbReference type="EMBL" id="JBHTIT010000001">
    <property type="protein sequence ID" value="MFD0950129.1"/>
    <property type="molecule type" value="Genomic_DNA"/>
</dbReference>
<dbReference type="Proteomes" id="UP001597044">
    <property type="component" value="Unassembled WGS sequence"/>
</dbReference>
<keyword evidence="14 16" id="KW-0131">Cell cycle</keyword>
<evidence type="ECO:0000259" key="19">
    <source>
        <dbReference type="Pfam" id="PF03717"/>
    </source>
</evidence>
<keyword evidence="3 16" id="KW-0997">Cell inner membrane</keyword>
<comment type="subcellular location">
    <subcellularLocation>
        <location evidence="16">Cell inner membrane</location>
        <topology evidence="16">Single-pass membrane protein</topology>
    </subcellularLocation>
    <subcellularLocation>
        <location evidence="1">Membrane</location>
    </subcellularLocation>
</comment>
<dbReference type="PANTHER" id="PTHR30627:SF1">
    <property type="entry name" value="PEPTIDOGLYCAN D,D-TRANSPEPTIDASE FTSI"/>
    <property type="match status" value="1"/>
</dbReference>
<comment type="function">
    <text evidence="16">Catalyzes cross-linking of the peptidoglycan cell wall at the division septum.</text>
</comment>
<evidence type="ECO:0000256" key="5">
    <source>
        <dbReference type="ARBA" id="ARBA00022645"/>
    </source>
</evidence>
<dbReference type="Gene3D" id="3.30.450.330">
    <property type="match status" value="1"/>
</dbReference>
<keyword evidence="11 16" id="KW-1133">Transmembrane helix</keyword>
<evidence type="ECO:0000256" key="10">
    <source>
        <dbReference type="ARBA" id="ARBA00022984"/>
    </source>
</evidence>
<dbReference type="EC" id="3.4.16.4" evidence="16"/>
<feature type="domain" description="Penicillin-binding protein dimerisation" evidence="19">
    <location>
        <begin position="77"/>
        <end position="224"/>
    </location>
</feature>
<keyword evidence="10 16" id="KW-0573">Peptidoglycan synthesis</keyword>
<dbReference type="SUPFAM" id="SSF56519">
    <property type="entry name" value="Penicillin binding protein dimerisation domain"/>
    <property type="match status" value="1"/>
</dbReference>
<dbReference type="RefSeq" id="WP_379070561.1">
    <property type="nucleotide sequence ID" value="NZ_JBHTIT010000001.1"/>
</dbReference>
<dbReference type="InterPro" id="IPR037532">
    <property type="entry name" value="FtsI_transpept"/>
</dbReference>
<keyword evidence="13 16" id="KW-0717">Septation</keyword>
<evidence type="ECO:0000256" key="13">
    <source>
        <dbReference type="ARBA" id="ARBA00023210"/>
    </source>
</evidence>
<comment type="pathway">
    <text evidence="16">Cell wall biogenesis; peptidoglycan biosynthesis.</text>
</comment>
<dbReference type="Gene3D" id="3.40.710.10">
    <property type="entry name" value="DD-peptidase/beta-lactamase superfamily"/>
    <property type="match status" value="1"/>
</dbReference>
<organism evidence="20 21">
    <name type="scientific">Paraperlucidibaca wandonensis</name>
    <dbReference type="NCBI Taxonomy" id="1268273"/>
    <lineage>
        <taxon>Bacteria</taxon>
        <taxon>Pseudomonadati</taxon>
        <taxon>Pseudomonadota</taxon>
        <taxon>Gammaproteobacteria</taxon>
        <taxon>Moraxellales</taxon>
        <taxon>Moraxellaceae</taxon>
        <taxon>Paraperlucidibaca</taxon>
    </lineage>
</organism>
<dbReference type="PANTHER" id="PTHR30627">
    <property type="entry name" value="PEPTIDOGLYCAN D,D-TRANSPEPTIDASE"/>
    <property type="match status" value="1"/>
</dbReference>
<dbReference type="HAMAP" id="MF_02080">
    <property type="entry name" value="FtsI_transpept"/>
    <property type="match status" value="1"/>
</dbReference>
<dbReference type="Pfam" id="PF03717">
    <property type="entry name" value="PBP_dimer"/>
    <property type="match status" value="1"/>
</dbReference>
<evidence type="ECO:0000256" key="8">
    <source>
        <dbReference type="ARBA" id="ARBA00022801"/>
    </source>
</evidence>
<evidence type="ECO:0000256" key="17">
    <source>
        <dbReference type="SAM" id="MobiDB-lite"/>
    </source>
</evidence>
<protein>
    <recommendedName>
        <fullName evidence="16">Peptidoglycan D,D-transpeptidase FtsI</fullName>
        <ecNumber evidence="16">3.4.16.4</ecNumber>
    </recommendedName>
    <alternativeName>
        <fullName evidence="16">Penicillin-binding protein 3</fullName>
        <shortName evidence="16">PBP-3</shortName>
    </alternativeName>
</protein>
<keyword evidence="5 16" id="KW-0121">Carboxypeptidase</keyword>